<accession>A3XL10</accession>
<dbReference type="AlphaFoldDB" id="A3XL10"/>
<sequence>MEELKILIVEDDKAIYDDVYKTNIDLFNRENEEYQINQLWIQSKDEAIVALKNSENIFDGAIVDLDLIGSGGTDTSGNEVVKEIKENLRFPTFVITGTPYHISDELNVPSSVFRVFQRDEVDVMDTLDKFKTIKATGILNLLNRKGKIEELIQNIFWNHISTSLDNWALDNKRTSTEKEDSLLRYTILHMLEYLDESKIHPSEFYITRPVRENLSTGDLILLDDVRYAVLTPACDFVYHRGKRKVEKVFLLRIKELEEISEFKKLKDIEKFEDLSGTKKSELSKLITNSAKPYYHYIPRHSSINAGIIDFQDKYSIPVEELEQKINTKAADNFATISMPFLKDLIERYSSYYARQGSPDFDSDEIIESLIR</sequence>
<keyword evidence="2" id="KW-1185">Reference proteome</keyword>
<name>A3XL10_LEEBM</name>
<organism evidence="1 2">
    <name type="scientific">Leeuwenhoekiella blandensis (strain CECT 7118 / CCUG 51940 / KCTC 22103 / MED217)</name>
    <name type="common">Flavobacterium sp. (strain MED217)</name>
    <dbReference type="NCBI Taxonomy" id="398720"/>
    <lineage>
        <taxon>Bacteria</taxon>
        <taxon>Pseudomonadati</taxon>
        <taxon>Bacteroidota</taxon>
        <taxon>Flavobacteriia</taxon>
        <taxon>Flavobacteriales</taxon>
        <taxon>Flavobacteriaceae</taxon>
        <taxon>Leeuwenhoekiella</taxon>
    </lineage>
</organism>
<dbReference type="STRING" id="398720.MED217_01415"/>
<reference evidence="1 2" key="1">
    <citation type="journal article" date="2007" name="Nature">
        <title>Light stimulates growth of proteorhodopsin-containing marine Flavobacteria.</title>
        <authorList>
            <person name="Gomez-Consarnau L."/>
            <person name="Gonzalez J.M."/>
            <person name="Coll-Llado M."/>
            <person name="Gourdon P."/>
            <person name="Pascher T."/>
            <person name="Neutze R."/>
            <person name="Pedros-Alio C."/>
            <person name="Pinhassi J."/>
        </authorList>
    </citation>
    <scope>NUCLEOTIDE SEQUENCE [LARGE SCALE GENOMIC DNA]</scope>
    <source>
        <strain evidence="1 2">MED217</strain>
    </source>
</reference>
<protein>
    <recommendedName>
        <fullName evidence="3">Response regulatory domain-containing protein</fullName>
    </recommendedName>
</protein>
<comment type="caution">
    <text evidence="1">The sequence shown here is derived from an EMBL/GenBank/DDBJ whole genome shotgun (WGS) entry which is preliminary data.</text>
</comment>
<dbReference type="RefSeq" id="WP_009778678.1">
    <property type="nucleotide sequence ID" value="NZ_CH672395.1"/>
</dbReference>
<dbReference type="Proteomes" id="UP000001601">
    <property type="component" value="Unassembled WGS sequence"/>
</dbReference>
<dbReference type="EMBL" id="AANC01000003">
    <property type="protein sequence ID" value="EAQ49767.1"/>
    <property type="molecule type" value="Genomic_DNA"/>
</dbReference>
<evidence type="ECO:0008006" key="3">
    <source>
        <dbReference type="Google" id="ProtNLM"/>
    </source>
</evidence>
<evidence type="ECO:0000313" key="2">
    <source>
        <dbReference type="Proteomes" id="UP000001601"/>
    </source>
</evidence>
<gene>
    <name evidence="1" type="ORF">MED217_01415</name>
</gene>
<evidence type="ECO:0000313" key="1">
    <source>
        <dbReference type="EMBL" id="EAQ49767.1"/>
    </source>
</evidence>
<dbReference type="OrthoDB" id="8478724at2"/>
<proteinExistence type="predicted"/>
<dbReference type="HOGENOM" id="CLU_059872_0_0_10"/>
<dbReference type="eggNOG" id="COG0745">
    <property type="taxonomic scope" value="Bacteria"/>
</dbReference>